<evidence type="ECO:0000313" key="4">
    <source>
        <dbReference type="Proteomes" id="UP000271889"/>
    </source>
</evidence>
<evidence type="ECO:0000256" key="1">
    <source>
        <dbReference type="SAM" id="Phobius"/>
    </source>
</evidence>
<protein>
    <recommendedName>
        <fullName evidence="2">DUF4781 domain-containing protein</fullName>
    </recommendedName>
</protein>
<dbReference type="PANTHER" id="PTHR21115">
    <property type="entry name" value="GH06117P-RELATED"/>
    <property type="match status" value="1"/>
</dbReference>
<keyword evidence="1" id="KW-1133">Transmembrane helix</keyword>
<proteinExistence type="predicted"/>
<reference evidence="3 4" key="1">
    <citation type="submission" date="2018-11" db="EMBL/GenBank/DDBJ databases">
        <authorList>
            <consortium name="Pathogen Informatics"/>
        </authorList>
    </citation>
    <scope>NUCLEOTIDE SEQUENCE [LARGE SCALE GENOMIC DNA]</scope>
</reference>
<feature type="transmembrane region" description="Helical" evidence="1">
    <location>
        <begin position="117"/>
        <end position="136"/>
    </location>
</feature>
<feature type="transmembrane region" description="Helical" evidence="1">
    <location>
        <begin position="54"/>
        <end position="72"/>
    </location>
</feature>
<keyword evidence="4" id="KW-1185">Reference proteome</keyword>
<feature type="domain" description="DUF4781" evidence="2">
    <location>
        <begin position="3"/>
        <end position="143"/>
    </location>
</feature>
<gene>
    <name evidence="3" type="ORF">CGOC_LOCUS3503</name>
</gene>
<dbReference type="InterPro" id="IPR031962">
    <property type="entry name" value="DUF4781"/>
</dbReference>
<accession>A0A3P6R565</accession>
<keyword evidence="1" id="KW-0812">Transmembrane</keyword>
<evidence type="ECO:0000259" key="2">
    <source>
        <dbReference type="Pfam" id="PF16013"/>
    </source>
</evidence>
<evidence type="ECO:0000313" key="3">
    <source>
        <dbReference type="EMBL" id="VDK56019.1"/>
    </source>
</evidence>
<keyword evidence="1" id="KW-0472">Membrane</keyword>
<dbReference type="OrthoDB" id="6512497at2759"/>
<dbReference type="Pfam" id="PF16013">
    <property type="entry name" value="DUF4781"/>
    <property type="match status" value="1"/>
</dbReference>
<dbReference type="AlphaFoldDB" id="A0A3P6R565"/>
<dbReference type="Proteomes" id="UP000271889">
    <property type="component" value="Unassembled WGS sequence"/>
</dbReference>
<dbReference type="PANTHER" id="PTHR21115:SF0">
    <property type="entry name" value="GH06117P-RELATED"/>
    <property type="match status" value="1"/>
</dbReference>
<sequence>MLKYCCPKCLVYSCSESYVDCPDSYECDFDADKDVVLEYDTSPACNLSARLGRIGDVVFSATAITVGLASMFTPAGFIGAPTLLTIGVSSGVYGAGRAIGRLMDKGSHNESLSDLESILLFLAIAASPLNVLTGFMNARLAAGQLDFATDLKAIFDGCR</sequence>
<dbReference type="EMBL" id="UYRV01008858">
    <property type="protein sequence ID" value="VDK56019.1"/>
    <property type="molecule type" value="Genomic_DNA"/>
</dbReference>
<organism evidence="3 4">
    <name type="scientific">Cylicostephanus goldi</name>
    <name type="common">Nematode worm</name>
    <dbReference type="NCBI Taxonomy" id="71465"/>
    <lineage>
        <taxon>Eukaryota</taxon>
        <taxon>Metazoa</taxon>
        <taxon>Ecdysozoa</taxon>
        <taxon>Nematoda</taxon>
        <taxon>Chromadorea</taxon>
        <taxon>Rhabditida</taxon>
        <taxon>Rhabditina</taxon>
        <taxon>Rhabditomorpha</taxon>
        <taxon>Strongyloidea</taxon>
        <taxon>Strongylidae</taxon>
        <taxon>Cylicostephanus</taxon>
    </lineage>
</organism>
<name>A0A3P6R565_CYLGO</name>